<gene>
    <name evidence="2" type="ORF">ACN42_g10412</name>
</gene>
<organism evidence="2 3">
    <name type="scientific">Penicillium freii</name>
    <dbReference type="NCBI Taxonomy" id="48697"/>
    <lineage>
        <taxon>Eukaryota</taxon>
        <taxon>Fungi</taxon>
        <taxon>Dikarya</taxon>
        <taxon>Ascomycota</taxon>
        <taxon>Pezizomycotina</taxon>
        <taxon>Eurotiomycetes</taxon>
        <taxon>Eurotiomycetidae</taxon>
        <taxon>Eurotiales</taxon>
        <taxon>Aspergillaceae</taxon>
        <taxon>Penicillium</taxon>
    </lineage>
</organism>
<comment type="caution">
    <text evidence="2">The sequence shown here is derived from an EMBL/GenBank/DDBJ whole genome shotgun (WGS) entry which is preliminary data.</text>
</comment>
<name>A0A101MA41_PENFR</name>
<proteinExistence type="predicted"/>
<dbReference type="Proteomes" id="UP000055045">
    <property type="component" value="Unassembled WGS sequence"/>
</dbReference>
<protein>
    <submittedName>
        <fullName evidence="2">Uncharacterized protein</fullName>
    </submittedName>
</protein>
<feature type="non-terminal residue" evidence="2">
    <location>
        <position position="105"/>
    </location>
</feature>
<feature type="compositionally biased region" description="Acidic residues" evidence="1">
    <location>
        <begin position="90"/>
        <end position="105"/>
    </location>
</feature>
<accession>A0A101MA41</accession>
<sequence length="105" mass="11341">MSTSSPDFLFTSKKIKLHPDRAVFSIENQTCIFLSRNMATPLPTERHEEAPTVTAPTTQESQPPNTDIDTAPEPAPAPAPVQSQKAAAAADDDDEDSDFDELDGN</sequence>
<keyword evidence="3" id="KW-1185">Reference proteome</keyword>
<dbReference type="EMBL" id="LLXE01000436">
    <property type="protein sequence ID" value="KUM56784.1"/>
    <property type="molecule type" value="Genomic_DNA"/>
</dbReference>
<evidence type="ECO:0000256" key="1">
    <source>
        <dbReference type="SAM" id="MobiDB-lite"/>
    </source>
</evidence>
<evidence type="ECO:0000313" key="3">
    <source>
        <dbReference type="Proteomes" id="UP000055045"/>
    </source>
</evidence>
<feature type="compositionally biased region" description="Polar residues" evidence="1">
    <location>
        <begin position="54"/>
        <end position="65"/>
    </location>
</feature>
<evidence type="ECO:0000313" key="2">
    <source>
        <dbReference type="EMBL" id="KUM56784.1"/>
    </source>
</evidence>
<dbReference type="AlphaFoldDB" id="A0A101MA41"/>
<feature type="region of interest" description="Disordered" evidence="1">
    <location>
        <begin position="40"/>
        <end position="105"/>
    </location>
</feature>
<feature type="compositionally biased region" description="Low complexity" evidence="1">
    <location>
        <begin position="80"/>
        <end position="89"/>
    </location>
</feature>
<dbReference type="STRING" id="48697.A0A101MA41"/>
<reference evidence="2 3" key="1">
    <citation type="submission" date="2015-10" db="EMBL/GenBank/DDBJ databases">
        <title>Genome sequencing of Penicillium freii.</title>
        <authorList>
            <person name="Nguyen H.D."/>
            <person name="Visagie C.M."/>
            <person name="Seifert K.A."/>
        </authorList>
    </citation>
    <scope>NUCLEOTIDE SEQUENCE [LARGE SCALE GENOMIC DNA]</scope>
    <source>
        <strain evidence="2 3">DAOM 242723</strain>
    </source>
</reference>